<dbReference type="InterPro" id="IPR004860">
    <property type="entry name" value="LAGLIDADG_dom"/>
</dbReference>
<evidence type="ECO:0000313" key="3">
    <source>
        <dbReference type="Proteomes" id="UP000267821"/>
    </source>
</evidence>
<keyword evidence="3" id="KW-1185">Reference proteome</keyword>
<dbReference type="Proteomes" id="UP000267821">
    <property type="component" value="Unassembled WGS sequence"/>
</dbReference>
<gene>
    <name evidence="2" type="ORF">L211DRAFT_859435</name>
</gene>
<evidence type="ECO:0000259" key="1">
    <source>
        <dbReference type="Pfam" id="PF03161"/>
    </source>
</evidence>
<feature type="domain" description="Homing endonuclease LAGLIDADG" evidence="1">
    <location>
        <begin position="34"/>
        <end position="87"/>
    </location>
</feature>
<organism evidence="2 3">
    <name type="scientific">Terfezia boudieri ATCC MYA-4762</name>
    <dbReference type="NCBI Taxonomy" id="1051890"/>
    <lineage>
        <taxon>Eukaryota</taxon>
        <taxon>Fungi</taxon>
        <taxon>Dikarya</taxon>
        <taxon>Ascomycota</taxon>
        <taxon>Pezizomycotina</taxon>
        <taxon>Pezizomycetes</taxon>
        <taxon>Pezizales</taxon>
        <taxon>Pezizaceae</taxon>
        <taxon>Terfezia</taxon>
    </lineage>
</organism>
<proteinExistence type="predicted"/>
<protein>
    <recommendedName>
        <fullName evidence="1">Homing endonuclease LAGLIDADG domain-containing protein</fullName>
    </recommendedName>
</protein>
<dbReference type="STRING" id="1051890.A0A3N4L8U3"/>
<dbReference type="EMBL" id="ML121942">
    <property type="protein sequence ID" value="RPB17879.1"/>
    <property type="molecule type" value="Genomic_DNA"/>
</dbReference>
<name>A0A3N4L8U3_9PEZI</name>
<dbReference type="OrthoDB" id="5428677at2759"/>
<dbReference type="AlphaFoldDB" id="A0A3N4L8U3"/>
<feature type="domain" description="Homing endonuclease LAGLIDADG" evidence="1">
    <location>
        <begin position="111"/>
        <end position="159"/>
    </location>
</feature>
<evidence type="ECO:0000313" key="2">
    <source>
        <dbReference type="EMBL" id="RPB17879.1"/>
    </source>
</evidence>
<dbReference type="FunCoup" id="A0A3N4L8U3">
    <property type="interactions" value="67"/>
</dbReference>
<dbReference type="GO" id="GO:0004519">
    <property type="term" value="F:endonuclease activity"/>
    <property type="evidence" value="ECO:0007669"/>
    <property type="project" value="InterPro"/>
</dbReference>
<dbReference type="InParanoid" id="A0A3N4L8U3"/>
<dbReference type="Gene3D" id="3.10.28.10">
    <property type="entry name" value="Homing endonucleases"/>
    <property type="match status" value="1"/>
</dbReference>
<dbReference type="InterPro" id="IPR027434">
    <property type="entry name" value="Homing_endonucl"/>
</dbReference>
<dbReference type="SUPFAM" id="SSF55608">
    <property type="entry name" value="Homing endonucleases"/>
    <property type="match status" value="1"/>
</dbReference>
<reference evidence="2 3" key="1">
    <citation type="journal article" date="2018" name="Nat. Ecol. Evol.">
        <title>Pezizomycetes genomes reveal the molecular basis of ectomycorrhizal truffle lifestyle.</title>
        <authorList>
            <person name="Murat C."/>
            <person name="Payen T."/>
            <person name="Noel B."/>
            <person name="Kuo A."/>
            <person name="Morin E."/>
            <person name="Chen J."/>
            <person name="Kohler A."/>
            <person name="Krizsan K."/>
            <person name="Balestrini R."/>
            <person name="Da Silva C."/>
            <person name="Montanini B."/>
            <person name="Hainaut M."/>
            <person name="Levati E."/>
            <person name="Barry K.W."/>
            <person name="Belfiori B."/>
            <person name="Cichocki N."/>
            <person name="Clum A."/>
            <person name="Dockter R.B."/>
            <person name="Fauchery L."/>
            <person name="Guy J."/>
            <person name="Iotti M."/>
            <person name="Le Tacon F."/>
            <person name="Lindquist E.A."/>
            <person name="Lipzen A."/>
            <person name="Malagnac F."/>
            <person name="Mello A."/>
            <person name="Molinier V."/>
            <person name="Miyauchi S."/>
            <person name="Poulain J."/>
            <person name="Riccioni C."/>
            <person name="Rubini A."/>
            <person name="Sitrit Y."/>
            <person name="Splivallo R."/>
            <person name="Traeger S."/>
            <person name="Wang M."/>
            <person name="Zifcakova L."/>
            <person name="Wipf D."/>
            <person name="Zambonelli A."/>
            <person name="Paolocci F."/>
            <person name="Nowrousian M."/>
            <person name="Ottonello S."/>
            <person name="Baldrian P."/>
            <person name="Spatafora J.W."/>
            <person name="Henrissat B."/>
            <person name="Nagy L.G."/>
            <person name="Aury J.M."/>
            <person name="Wincker P."/>
            <person name="Grigoriev I.V."/>
            <person name="Bonfante P."/>
            <person name="Martin F.M."/>
        </authorList>
    </citation>
    <scope>NUCLEOTIDE SEQUENCE [LARGE SCALE GENOMIC DNA]</scope>
    <source>
        <strain evidence="2 3">ATCC MYA-4762</strain>
    </source>
</reference>
<dbReference type="Pfam" id="PF03161">
    <property type="entry name" value="LAGLIDADG_2"/>
    <property type="match status" value="2"/>
</dbReference>
<accession>A0A3N4L8U3</accession>
<sequence length="179" mass="20811">MEFLYFSSQVVLAFLIPVIKVDKRIGPHNSDVISVLVGSLLGDGYAERSLTGGIKFKFRQSIKHKAYLFWLYEFFNSRGYCTNNLPIYFVHVQKYGEKLSEAYRFNLYSFSRVRIATNCFTLAEVELLKLALENKFNIISSIHKNNQSYQLYIKQESLALLKILILPYVHESMLYKLGL</sequence>